<dbReference type="SUPFAM" id="SSF90123">
    <property type="entry name" value="ABC transporter transmembrane region"/>
    <property type="match status" value="1"/>
</dbReference>
<dbReference type="EMBL" id="CP003221">
    <property type="protein sequence ID" value="EGJ49267.1"/>
    <property type="molecule type" value="Genomic_DNA"/>
</dbReference>
<evidence type="ECO:0000256" key="5">
    <source>
        <dbReference type="ARBA" id="ARBA00022741"/>
    </source>
</evidence>
<dbReference type="PROSITE" id="PS50893">
    <property type="entry name" value="ABC_TRANSPORTER_2"/>
    <property type="match status" value="1"/>
</dbReference>
<feature type="transmembrane region" description="Helical" evidence="10">
    <location>
        <begin position="57"/>
        <end position="75"/>
    </location>
</feature>
<sequence precursor="true">MNSWSLLARAMSFARPHAAAAAVILVLTLLVAGAGAVDPLVMKYIFDSLTGPQASEGLFFGVALLAGLALGREIVQALSNWLTWRTRLRIHYRLLDETVSRLHRLPQDYQRKEGVGAIMTRLDRSIQGFIGAVSEISFSVLPSLFYLALALTAMLRLDALLTVVVVAFAPLPAIIAALSAPNQTRREKILLDSWAGIYSRFNEVLSGIMTVRSFAMEDYEKRRFLRGVREANRVVTRGVGFDTSVGALQGMVVAAARITAIGLGGVLVYQGDITLGTVVAFLGYVGGLFGPVQGLTGIYRTIKTAGVSLSQIFEILDREDALGDAHDAVDAPILSGLVEFRHVTFCYGRAPVVQDVNLRAMPDQTIALVGPSGAGKTTLMALLQRFHDPQQGSVLVDGLDVRRLKQKTLRRQIGVVLQEALLFNESVRDNIAYGRPSASREEIEEAARMANAHEFITALEQGYDTPVGERGSRLSGGERQRIAIARALLKQPPILILDEATSALDAETEARIQEAVARLIRGRTTFVIAHRLSTVVDADRICVIRGGRIEESGTHDELLARCGYYAYLVERQVGGLLPSDRRSGFERRRKDRNAPERRAADLGWFPPAAEAG</sequence>
<feature type="domain" description="ABC transmembrane type-1" evidence="12">
    <location>
        <begin position="22"/>
        <end position="304"/>
    </location>
</feature>
<feature type="compositionally biased region" description="Basic and acidic residues" evidence="9">
    <location>
        <begin position="580"/>
        <end position="600"/>
    </location>
</feature>
<feature type="region of interest" description="Disordered" evidence="9">
    <location>
        <begin position="580"/>
        <end position="612"/>
    </location>
</feature>
<evidence type="ECO:0000256" key="10">
    <source>
        <dbReference type="SAM" id="Phobius"/>
    </source>
</evidence>
<evidence type="ECO:0000256" key="6">
    <source>
        <dbReference type="ARBA" id="ARBA00022840"/>
    </source>
</evidence>
<dbReference type="HOGENOM" id="CLU_000604_84_3_7"/>
<dbReference type="SUPFAM" id="SSF52540">
    <property type="entry name" value="P-loop containing nucleoside triphosphate hydrolases"/>
    <property type="match status" value="1"/>
</dbReference>
<dbReference type="GO" id="GO:0005524">
    <property type="term" value="F:ATP binding"/>
    <property type="evidence" value="ECO:0007669"/>
    <property type="project" value="UniProtKB-KW"/>
</dbReference>
<dbReference type="InterPro" id="IPR003593">
    <property type="entry name" value="AAA+_ATPase"/>
</dbReference>
<dbReference type="Pfam" id="PF00664">
    <property type="entry name" value="ABC_membrane"/>
    <property type="match status" value="1"/>
</dbReference>
<dbReference type="KEGG" id="daf:Desaf_0919"/>
<protein>
    <submittedName>
        <fullName evidence="13">Xenobiotic-transporting ATPase</fullName>
    </submittedName>
</protein>
<dbReference type="InterPro" id="IPR011527">
    <property type="entry name" value="ABC1_TM_dom"/>
</dbReference>
<dbReference type="PANTHER" id="PTHR43394">
    <property type="entry name" value="ATP-DEPENDENT PERMEASE MDL1, MITOCHONDRIAL"/>
    <property type="match status" value="1"/>
</dbReference>
<evidence type="ECO:0000259" key="11">
    <source>
        <dbReference type="PROSITE" id="PS50893"/>
    </source>
</evidence>
<keyword evidence="3" id="KW-1003">Cell membrane</keyword>
<dbReference type="InterPro" id="IPR036640">
    <property type="entry name" value="ABC1_TM_sf"/>
</dbReference>
<dbReference type="CDD" id="cd07346">
    <property type="entry name" value="ABC_6TM_exporters"/>
    <property type="match status" value="1"/>
</dbReference>
<feature type="transmembrane region" description="Helical" evidence="10">
    <location>
        <begin position="159"/>
        <end position="180"/>
    </location>
</feature>
<dbReference type="PANTHER" id="PTHR43394:SF1">
    <property type="entry name" value="ATP-BINDING CASSETTE SUB-FAMILY B MEMBER 10, MITOCHONDRIAL"/>
    <property type="match status" value="1"/>
</dbReference>
<evidence type="ECO:0000256" key="8">
    <source>
        <dbReference type="ARBA" id="ARBA00023136"/>
    </source>
</evidence>
<dbReference type="RefSeq" id="WP_014259085.1">
    <property type="nucleotide sequence ID" value="NC_016629.1"/>
</dbReference>
<dbReference type="AlphaFoldDB" id="F3YV17"/>
<dbReference type="Proteomes" id="UP000007844">
    <property type="component" value="Chromosome"/>
</dbReference>
<evidence type="ECO:0000256" key="4">
    <source>
        <dbReference type="ARBA" id="ARBA00022692"/>
    </source>
</evidence>
<evidence type="ECO:0000256" key="2">
    <source>
        <dbReference type="ARBA" id="ARBA00022448"/>
    </source>
</evidence>
<dbReference type="InterPro" id="IPR039421">
    <property type="entry name" value="Type_1_exporter"/>
</dbReference>
<dbReference type="Pfam" id="PF00005">
    <property type="entry name" value="ABC_tran"/>
    <property type="match status" value="1"/>
</dbReference>
<keyword evidence="8 10" id="KW-0472">Membrane</keyword>
<dbReference type="SMART" id="SM00382">
    <property type="entry name" value="AAA"/>
    <property type="match status" value="1"/>
</dbReference>
<reference evidence="13 14" key="1">
    <citation type="journal article" date="2011" name="J. Bacteriol.">
        <title>Genome sequence of the mercury-methylating and pleomorphic Desulfovibrio africanus Strain Walvis Bay.</title>
        <authorList>
            <person name="Brown S.D."/>
            <person name="Wall J.D."/>
            <person name="Kucken A.M."/>
            <person name="Gilmour C.C."/>
            <person name="Podar M."/>
            <person name="Brandt C.C."/>
            <person name="Teshima H."/>
            <person name="Detter J.C."/>
            <person name="Han C.S."/>
            <person name="Land M.L."/>
            <person name="Lucas S."/>
            <person name="Han J."/>
            <person name="Pennacchio L."/>
            <person name="Nolan M."/>
            <person name="Pitluck S."/>
            <person name="Woyke T."/>
            <person name="Goodwin L."/>
            <person name="Palumbo A.V."/>
            <person name="Elias D.A."/>
        </authorList>
    </citation>
    <scope>NUCLEOTIDE SEQUENCE [LARGE SCALE GENOMIC DNA]</scope>
    <source>
        <strain evidence="13 14">Walvis Bay</strain>
    </source>
</reference>
<dbReference type="Gene3D" id="3.40.50.300">
    <property type="entry name" value="P-loop containing nucleotide triphosphate hydrolases"/>
    <property type="match status" value="1"/>
</dbReference>
<dbReference type="Gene3D" id="1.20.1560.10">
    <property type="entry name" value="ABC transporter type 1, transmembrane domain"/>
    <property type="match status" value="1"/>
</dbReference>
<name>F3YV17_DESAF</name>
<dbReference type="InterPro" id="IPR017871">
    <property type="entry name" value="ABC_transporter-like_CS"/>
</dbReference>
<accession>F3YV17</accession>
<keyword evidence="2" id="KW-0813">Transport</keyword>
<feature type="transmembrane region" description="Helical" evidence="10">
    <location>
        <begin position="129"/>
        <end position="153"/>
    </location>
</feature>
<keyword evidence="5" id="KW-0547">Nucleotide-binding</keyword>
<comment type="subcellular location">
    <subcellularLocation>
        <location evidence="1">Cell membrane</location>
        <topology evidence="1">Multi-pass membrane protein</topology>
    </subcellularLocation>
</comment>
<keyword evidence="14" id="KW-1185">Reference proteome</keyword>
<dbReference type="GO" id="GO:0016887">
    <property type="term" value="F:ATP hydrolysis activity"/>
    <property type="evidence" value="ECO:0007669"/>
    <property type="project" value="InterPro"/>
</dbReference>
<evidence type="ECO:0000256" key="3">
    <source>
        <dbReference type="ARBA" id="ARBA00022475"/>
    </source>
</evidence>
<evidence type="ECO:0000259" key="12">
    <source>
        <dbReference type="PROSITE" id="PS50929"/>
    </source>
</evidence>
<dbReference type="PROSITE" id="PS00211">
    <property type="entry name" value="ABC_TRANSPORTER_1"/>
    <property type="match status" value="1"/>
</dbReference>
<dbReference type="CDD" id="cd03249">
    <property type="entry name" value="ABC_MTABC3_MDL1_MDL2"/>
    <property type="match status" value="1"/>
</dbReference>
<evidence type="ECO:0000256" key="9">
    <source>
        <dbReference type="SAM" id="MobiDB-lite"/>
    </source>
</evidence>
<dbReference type="FunFam" id="3.40.50.300:FF:000221">
    <property type="entry name" value="Multidrug ABC transporter ATP-binding protein"/>
    <property type="match status" value="1"/>
</dbReference>
<proteinExistence type="predicted"/>
<dbReference type="GO" id="GO:0015421">
    <property type="term" value="F:ABC-type oligopeptide transporter activity"/>
    <property type="evidence" value="ECO:0007669"/>
    <property type="project" value="TreeGrafter"/>
</dbReference>
<gene>
    <name evidence="13" type="ORF">Desaf_0919</name>
</gene>
<keyword evidence="6" id="KW-0067">ATP-binding</keyword>
<evidence type="ECO:0000313" key="14">
    <source>
        <dbReference type="Proteomes" id="UP000007844"/>
    </source>
</evidence>
<keyword evidence="4 10" id="KW-0812">Transmembrane</keyword>
<dbReference type="PROSITE" id="PS50929">
    <property type="entry name" value="ABC_TM1F"/>
    <property type="match status" value="1"/>
</dbReference>
<dbReference type="STRING" id="690850.Desaf_0919"/>
<dbReference type="GO" id="GO:0005886">
    <property type="term" value="C:plasma membrane"/>
    <property type="evidence" value="ECO:0007669"/>
    <property type="project" value="UniProtKB-SubCell"/>
</dbReference>
<organism evidence="13 14">
    <name type="scientific">Desulfocurvibacter africanus subsp. africanus str. Walvis Bay</name>
    <dbReference type="NCBI Taxonomy" id="690850"/>
    <lineage>
        <taxon>Bacteria</taxon>
        <taxon>Pseudomonadati</taxon>
        <taxon>Thermodesulfobacteriota</taxon>
        <taxon>Desulfovibrionia</taxon>
        <taxon>Desulfovibrionales</taxon>
        <taxon>Desulfovibrionaceae</taxon>
        <taxon>Desulfocurvibacter</taxon>
    </lineage>
</organism>
<keyword evidence="7 10" id="KW-1133">Transmembrane helix</keyword>
<feature type="domain" description="ABC transporter" evidence="11">
    <location>
        <begin position="338"/>
        <end position="571"/>
    </location>
</feature>
<evidence type="ECO:0000313" key="13">
    <source>
        <dbReference type="EMBL" id="EGJ49267.1"/>
    </source>
</evidence>
<dbReference type="InterPro" id="IPR003439">
    <property type="entry name" value="ABC_transporter-like_ATP-bd"/>
</dbReference>
<dbReference type="eggNOG" id="COG1132">
    <property type="taxonomic scope" value="Bacteria"/>
</dbReference>
<dbReference type="InterPro" id="IPR027417">
    <property type="entry name" value="P-loop_NTPase"/>
</dbReference>
<evidence type="ECO:0000256" key="7">
    <source>
        <dbReference type="ARBA" id="ARBA00022989"/>
    </source>
</evidence>
<evidence type="ECO:0000256" key="1">
    <source>
        <dbReference type="ARBA" id="ARBA00004651"/>
    </source>
</evidence>